<dbReference type="STRING" id="1702214.AL399_01560"/>
<evidence type="ECO:0000313" key="7">
    <source>
        <dbReference type="EMBL" id="KQM09479.1"/>
    </source>
</evidence>
<sequence>MYAIAFDMVVAELKLHYPKQYTQAYFDIRKTLRPFEFYSVEGSLYLSEKNDLANLYLAIEALKGIDWFRTAVRDIRAFRLNDRSDFTEVVKGEVA</sequence>
<evidence type="ECO:0000256" key="1">
    <source>
        <dbReference type="ARBA" id="ARBA00009653"/>
    </source>
</evidence>
<dbReference type="GO" id="GO:0004518">
    <property type="term" value="F:nuclease activity"/>
    <property type="evidence" value="ECO:0007669"/>
    <property type="project" value="UniProtKB-UniRule"/>
</dbReference>
<protein>
    <recommendedName>
        <fullName evidence="6">Endoribonuclease VapD</fullName>
        <ecNumber evidence="6">3.1.-.-</ecNumber>
    </recommendedName>
</protein>
<dbReference type="AlphaFoldDB" id="A0A0Q4BA25"/>
<dbReference type="Gene3D" id="3.30.70.240">
    <property type="match status" value="1"/>
</dbReference>
<dbReference type="Proteomes" id="UP000054172">
    <property type="component" value="Unassembled WGS sequence"/>
</dbReference>
<comment type="function">
    <text evidence="6">Cleaves ssRNA, mostly between U:A.</text>
</comment>
<dbReference type="EMBL" id="LIIK01000004">
    <property type="protein sequence ID" value="KQM09479.1"/>
    <property type="molecule type" value="Genomic_DNA"/>
</dbReference>
<proteinExistence type="inferred from homology"/>
<keyword evidence="3 6" id="KW-0540">Nuclease</keyword>
<dbReference type="PATRIC" id="fig|1702214.3.peg.1908"/>
<dbReference type="GO" id="GO:0016787">
    <property type="term" value="F:hydrolase activity"/>
    <property type="evidence" value="ECO:0007669"/>
    <property type="project" value="UniProtKB-KW"/>
</dbReference>
<evidence type="ECO:0000256" key="3">
    <source>
        <dbReference type="ARBA" id="ARBA00022722"/>
    </source>
</evidence>
<evidence type="ECO:0000256" key="6">
    <source>
        <dbReference type="PIRNR" id="PIRNR002882"/>
    </source>
</evidence>
<evidence type="ECO:0000256" key="2">
    <source>
        <dbReference type="ARBA" id="ARBA00011738"/>
    </source>
</evidence>
<evidence type="ECO:0000313" key="8">
    <source>
        <dbReference type="Proteomes" id="UP000054172"/>
    </source>
</evidence>
<dbReference type="EC" id="3.1.-.-" evidence="6"/>
<evidence type="ECO:0000256" key="4">
    <source>
        <dbReference type="ARBA" id="ARBA00022801"/>
    </source>
</evidence>
<keyword evidence="4 6" id="KW-0378">Hydrolase</keyword>
<accession>A0A0Q4BA25</accession>
<comment type="caution">
    <text evidence="7">The sequence shown here is derived from an EMBL/GenBank/DDBJ whole genome shotgun (WGS) entry which is preliminary data.</text>
</comment>
<reference evidence="7" key="1">
    <citation type="submission" date="2015-08" db="EMBL/GenBank/DDBJ databases">
        <title>Candidatus Bacteriodes Periocalifornicus.</title>
        <authorList>
            <person name="McLean J.S."/>
            <person name="Kelley S."/>
        </authorList>
    </citation>
    <scope>NUCLEOTIDE SEQUENCE [LARGE SCALE GENOMIC DNA]</scope>
    <source>
        <strain evidence="7">12B</strain>
    </source>
</reference>
<dbReference type="GO" id="GO:0003723">
    <property type="term" value="F:RNA binding"/>
    <property type="evidence" value="ECO:0007669"/>
    <property type="project" value="InterPro"/>
</dbReference>
<dbReference type="PIRSF" id="PIRSF002882">
    <property type="entry name" value="VapD"/>
    <property type="match status" value="1"/>
</dbReference>
<keyword evidence="5" id="KW-0843">Virulence</keyword>
<name>A0A0Q4BA25_9BACT</name>
<keyword evidence="8" id="KW-1185">Reference proteome</keyword>
<organism evidence="7 8">
    <name type="scientific">Candidatus [Bacteroides] periocalifornicus</name>
    <dbReference type="NCBI Taxonomy" id="1702214"/>
    <lineage>
        <taxon>Bacteria</taxon>
        <taxon>Pseudomonadati</taxon>
        <taxon>Bacteroidota</taxon>
    </lineage>
</organism>
<gene>
    <name evidence="7" type="ORF">AL399_01560</name>
</gene>
<comment type="similarity">
    <text evidence="1 6">Belongs to the VapD ribonuclease family.</text>
</comment>
<evidence type="ECO:0000256" key="5">
    <source>
        <dbReference type="ARBA" id="ARBA00023026"/>
    </source>
</evidence>
<dbReference type="InterPro" id="IPR016368">
    <property type="entry name" value="VapD"/>
</dbReference>
<comment type="subunit">
    <text evidence="2 6">Homodimer.</text>
</comment>